<accession>A0A814MUW6</accession>
<evidence type="ECO:0008006" key="3">
    <source>
        <dbReference type="Google" id="ProtNLM"/>
    </source>
</evidence>
<name>A0A814MUW6_9BILA</name>
<gene>
    <name evidence="1" type="ORF">JXQ802_LOCUS18288</name>
</gene>
<organism evidence="1 2">
    <name type="scientific">Rotaria sordida</name>
    <dbReference type="NCBI Taxonomy" id="392033"/>
    <lineage>
        <taxon>Eukaryota</taxon>
        <taxon>Metazoa</taxon>
        <taxon>Spiralia</taxon>
        <taxon>Gnathifera</taxon>
        <taxon>Rotifera</taxon>
        <taxon>Eurotatoria</taxon>
        <taxon>Bdelloidea</taxon>
        <taxon>Philodinida</taxon>
        <taxon>Philodinidae</taxon>
        <taxon>Rotaria</taxon>
    </lineage>
</organism>
<evidence type="ECO:0000313" key="1">
    <source>
        <dbReference type="EMBL" id="CAF1083111.1"/>
    </source>
</evidence>
<dbReference type="Proteomes" id="UP000663870">
    <property type="component" value="Unassembled WGS sequence"/>
</dbReference>
<proteinExistence type="predicted"/>
<protein>
    <recommendedName>
        <fullName evidence="3">Transposase</fullName>
    </recommendedName>
</protein>
<keyword evidence="2" id="KW-1185">Reference proteome</keyword>
<dbReference type="EMBL" id="CAJNOL010000478">
    <property type="protein sequence ID" value="CAF1083111.1"/>
    <property type="molecule type" value="Genomic_DNA"/>
</dbReference>
<evidence type="ECO:0000313" key="2">
    <source>
        <dbReference type="Proteomes" id="UP000663870"/>
    </source>
</evidence>
<dbReference type="AlphaFoldDB" id="A0A814MUW6"/>
<reference evidence="1" key="1">
    <citation type="submission" date="2021-02" db="EMBL/GenBank/DDBJ databases">
        <authorList>
            <person name="Nowell W R."/>
        </authorList>
    </citation>
    <scope>NUCLEOTIDE SEQUENCE</scope>
</reference>
<comment type="caution">
    <text evidence="1">The sequence shown here is derived from an EMBL/GenBank/DDBJ whole genome shotgun (WGS) entry which is preliminary data.</text>
</comment>
<sequence length="146" mass="16972">MNANSIGDPVPCSPRKLSNAGRPLTILAEEQQETIRFHMHSLLAERIYPSVAKVLIRIRSTDADFPVQSSTTLWRWMRKIGFKYQRTSKVKVPLDTLTFMAARARYFASLDELRSTGPKIFWYDETWANQNEEKRFVWTDRMTGKG</sequence>